<evidence type="ECO:0000256" key="4">
    <source>
        <dbReference type="RuleBase" id="RU003814"/>
    </source>
</evidence>
<keyword evidence="2 8" id="KW-0396">Initiation factor</keyword>
<gene>
    <name evidence="8" type="ORF">IV203_000698</name>
</gene>
<evidence type="ECO:0000256" key="1">
    <source>
        <dbReference type="ARBA" id="ARBA00022490"/>
    </source>
</evidence>
<comment type="caution">
    <text evidence="8">The sequence shown here is derived from an EMBL/GenBank/DDBJ whole genome shotgun (WGS) entry which is preliminary data.</text>
</comment>
<evidence type="ECO:0000256" key="6">
    <source>
        <dbReference type="SAM" id="MobiDB-lite"/>
    </source>
</evidence>
<protein>
    <submittedName>
        <fullName evidence="8">Initiation factor 2B-like protein</fullName>
    </submittedName>
</protein>
<evidence type="ECO:0000313" key="9">
    <source>
        <dbReference type="Proteomes" id="UP000693970"/>
    </source>
</evidence>
<reference evidence="8" key="1">
    <citation type="journal article" date="2021" name="Sci. Rep.">
        <title>Diploid genomic architecture of Nitzschia inconspicua, an elite biomass production diatom.</title>
        <authorList>
            <person name="Oliver A."/>
            <person name="Podell S."/>
            <person name="Pinowska A."/>
            <person name="Traller J.C."/>
            <person name="Smith S.R."/>
            <person name="McClure R."/>
            <person name="Beliaev A."/>
            <person name="Bohutskyi P."/>
            <person name="Hill E.A."/>
            <person name="Rabines A."/>
            <person name="Zheng H."/>
            <person name="Allen L.Z."/>
            <person name="Kuo A."/>
            <person name="Grigoriev I.V."/>
            <person name="Allen A.E."/>
            <person name="Hazlebeck D."/>
            <person name="Allen E.E."/>
        </authorList>
    </citation>
    <scope>NUCLEOTIDE SEQUENCE</scope>
    <source>
        <strain evidence="8">Hildebrandi</strain>
    </source>
</reference>
<feature type="domain" description="tRNA intron endonuclease catalytic" evidence="7">
    <location>
        <begin position="11"/>
        <end position="84"/>
    </location>
</feature>
<dbReference type="CDD" id="cd22363">
    <property type="entry name" value="tRNA-intron_lyase_C"/>
    <property type="match status" value="1"/>
</dbReference>
<evidence type="ECO:0000256" key="3">
    <source>
        <dbReference type="ARBA" id="ARBA00022917"/>
    </source>
</evidence>
<dbReference type="GO" id="GO:0003743">
    <property type="term" value="F:translation initiation factor activity"/>
    <property type="evidence" value="ECO:0007669"/>
    <property type="project" value="UniProtKB-KW"/>
</dbReference>
<keyword evidence="3" id="KW-0648">Protein biosynthesis</keyword>
<sequence length="604" mass="67248">MEKEGDKSAFVRRHYESLGYRVHSGLQFGCDFVLYADSPEAVHSDFCVYIIGNDGFIDWREIQTLTRSMPDFHKTLIVVQVKGESIKELAMGTEHAPFRNRPVPKAVGSQVKPKRRRNWKRNNRSDEVINLVFAALEQTLIDVLPSVTLSDNESQLMSVPIPATNSGDVSLDSSTFSVREWLREKHPKQHAMLSQFEMQLRIGRLTSADQADGRLALTLRTVEILKNIIGSTRWKSPAQLLALVRVFGKEADAAGGFREPAIGNIIRRVLAAIREEVLSGTIAPEESNYLDTSKSSSSRGRSSLESMLWSLPQHVKAVPARTGGPKDHQRRNTRSESLGSVGDIMEQQTIKDYNCNLPPIFFQPARSDLKQSIMEAIQEITSELEDLHKTINDQAKNHIHSGEVILTYGKSDSVLEFLKTAADKKLRFTVIVCEGAKRNGQYEGHEMARLLAEVPTEDGNVVEDTCVIPDSAIFAMMARVNKVLLPAHAVLANGGLVSASGSNLVALAAAENAVPVVCLTGIYKLTPIFPHEGQDTLNDLLNPNSIMDYASSQQHGTVDFVNPLHDYVRPDHIKLFVTNVGSFQPSYIYRLLSEYYHQDDWAPF</sequence>
<keyword evidence="5" id="KW-0175">Coiled coil</keyword>
<evidence type="ECO:0000256" key="2">
    <source>
        <dbReference type="ARBA" id="ARBA00022540"/>
    </source>
</evidence>
<dbReference type="GO" id="GO:0000213">
    <property type="term" value="F:tRNA-intron lyase activity"/>
    <property type="evidence" value="ECO:0007669"/>
    <property type="project" value="InterPro"/>
</dbReference>
<dbReference type="OrthoDB" id="269919at2759"/>
<dbReference type="AlphaFoldDB" id="A0A9K3L5V2"/>
<feature type="coiled-coil region" evidence="5">
    <location>
        <begin position="370"/>
        <end position="397"/>
    </location>
</feature>
<dbReference type="Pfam" id="PF01008">
    <property type="entry name" value="IF-2B"/>
    <property type="match status" value="1"/>
</dbReference>
<organism evidence="8 9">
    <name type="scientific">Nitzschia inconspicua</name>
    <dbReference type="NCBI Taxonomy" id="303405"/>
    <lineage>
        <taxon>Eukaryota</taxon>
        <taxon>Sar</taxon>
        <taxon>Stramenopiles</taxon>
        <taxon>Ochrophyta</taxon>
        <taxon>Bacillariophyta</taxon>
        <taxon>Bacillariophyceae</taxon>
        <taxon>Bacillariophycidae</taxon>
        <taxon>Bacillariales</taxon>
        <taxon>Bacillariaceae</taxon>
        <taxon>Nitzschia</taxon>
    </lineage>
</organism>
<dbReference type="InterPro" id="IPR051855">
    <property type="entry name" value="eIF2B_beta_subunit"/>
</dbReference>
<proteinExistence type="inferred from homology"/>
<evidence type="ECO:0000259" key="7">
    <source>
        <dbReference type="Pfam" id="PF01974"/>
    </source>
</evidence>
<reference evidence="8" key="2">
    <citation type="submission" date="2021-04" db="EMBL/GenBank/DDBJ databases">
        <authorList>
            <person name="Podell S."/>
        </authorList>
    </citation>
    <scope>NUCLEOTIDE SEQUENCE</scope>
    <source>
        <strain evidence="8">Hildebrandi</strain>
    </source>
</reference>
<dbReference type="GO" id="GO:0005851">
    <property type="term" value="C:eukaryotic translation initiation factor 2B complex"/>
    <property type="evidence" value="ECO:0007669"/>
    <property type="project" value="TreeGrafter"/>
</dbReference>
<dbReference type="GO" id="GO:0005085">
    <property type="term" value="F:guanyl-nucleotide exchange factor activity"/>
    <property type="evidence" value="ECO:0007669"/>
    <property type="project" value="TreeGrafter"/>
</dbReference>
<name>A0A9K3L5V2_9STRA</name>
<evidence type="ECO:0000313" key="8">
    <source>
        <dbReference type="EMBL" id="KAG7356012.1"/>
    </source>
</evidence>
<evidence type="ECO:0000256" key="5">
    <source>
        <dbReference type="SAM" id="Coils"/>
    </source>
</evidence>
<dbReference type="Proteomes" id="UP000693970">
    <property type="component" value="Unassembled WGS sequence"/>
</dbReference>
<dbReference type="PANTHER" id="PTHR45859:SF1">
    <property type="entry name" value="TRANSLATION INITIATION FACTOR EIF-2B SUBUNIT BETA"/>
    <property type="match status" value="1"/>
</dbReference>
<keyword evidence="9" id="KW-1185">Reference proteome</keyword>
<comment type="similarity">
    <text evidence="4">Belongs to the eIF-2B alpha/beta/delta subunits family.</text>
</comment>
<feature type="region of interest" description="Disordered" evidence="6">
    <location>
        <begin position="318"/>
        <end position="341"/>
    </location>
</feature>
<accession>A0A9K3L5V2</accession>
<dbReference type="PANTHER" id="PTHR45859">
    <property type="entry name" value="TRANSLATION INITIATION FACTOR EIF-2B SUBUNIT BETA"/>
    <property type="match status" value="1"/>
</dbReference>
<dbReference type="EMBL" id="JAGRRH010000015">
    <property type="protein sequence ID" value="KAG7356012.1"/>
    <property type="molecule type" value="Genomic_DNA"/>
</dbReference>
<dbReference type="Pfam" id="PF01974">
    <property type="entry name" value="tRNA_int_endo"/>
    <property type="match status" value="1"/>
</dbReference>
<keyword evidence="1" id="KW-0963">Cytoplasm</keyword>
<dbReference type="GO" id="GO:0006388">
    <property type="term" value="P:tRNA splicing, via endonucleolytic cleavage and ligation"/>
    <property type="evidence" value="ECO:0007669"/>
    <property type="project" value="InterPro"/>
</dbReference>
<dbReference type="InterPro" id="IPR000649">
    <property type="entry name" value="IF-2B-related"/>
</dbReference>
<dbReference type="InterPro" id="IPR006677">
    <property type="entry name" value="tRNA_intron_Endonuc_cat-like"/>
</dbReference>